<dbReference type="Pfam" id="PF08281">
    <property type="entry name" value="Sigma70_r4_2"/>
    <property type="match status" value="1"/>
</dbReference>
<dbReference type="InterPro" id="IPR014284">
    <property type="entry name" value="RNA_pol_sigma-70_dom"/>
</dbReference>
<feature type="domain" description="RNA polymerase sigma-70 region 2" evidence="6">
    <location>
        <begin position="21"/>
        <end position="89"/>
    </location>
</feature>
<evidence type="ECO:0000259" key="6">
    <source>
        <dbReference type="Pfam" id="PF04542"/>
    </source>
</evidence>
<dbReference type="EMBL" id="WBMR01000178">
    <property type="protein sequence ID" value="KAB2368164.1"/>
    <property type="molecule type" value="Genomic_DNA"/>
</dbReference>
<accession>A0A6L3VPV2</accession>
<sequence length="192" mass="20864">MAGSDDGLARVGRDPAAFEEFYRRHVEAVGRFVARRVDDPHTAADLTAEVFLAVIESAHTYRPAAGSEVGWLYGVARNVVAAERRRAARERRTTGREAGRRRLEADDIAALVERIDAEAAGRRTYRALGELPDGVRAVLELIAVDGLTVTEAAGALGIRPVTARVRLHRARRVLRDLVPEAGMALAYAKEGA</sequence>
<keyword evidence="2" id="KW-0805">Transcription regulation</keyword>
<dbReference type="InterPro" id="IPR013324">
    <property type="entry name" value="RNA_pol_sigma_r3/r4-like"/>
</dbReference>
<dbReference type="Gene3D" id="1.10.10.10">
    <property type="entry name" value="Winged helix-like DNA-binding domain superfamily/Winged helix DNA-binding domain"/>
    <property type="match status" value="1"/>
</dbReference>
<keyword evidence="3" id="KW-0731">Sigma factor</keyword>
<gene>
    <name evidence="8" type="ORF">F9B16_38145</name>
</gene>
<dbReference type="GO" id="GO:0006352">
    <property type="term" value="P:DNA-templated transcription initiation"/>
    <property type="evidence" value="ECO:0007669"/>
    <property type="project" value="InterPro"/>
</dbReference>
<evidence type="ECO:0000256" key="3">
    <source>
        <dbReference type="ARBA" id="ARBA00023082"/>
    </source>
</evidence>
<dbReference type="AlphaFoldDB" id="A0A6L3VPV2"/>
<evidence type="ECO:0000259" key="7">
    <source>
        <dbReference type="Pfam" id="PF08281"/>
    </source>
</evidence>
<dbReference type="SUPFAM" id="SSF88946">
    <property type="entry name" value="Sigma2 domain of RNA polymerase sigma factors"/>
    <property type="match status" value="1"/>
</dbReference>
<evidence type="ECO:0000256" key="5">
    <source>
        <dbReference type="ARBA" id="ARBA00023163"/>
    </source>
</evidence>
<proteinExistence type="inferred from homology"/>
<dbReference type="InterPro" id="IPR007627">
    <property type="entry name" value="RNA_pol_sigma70_r2"/>
</dbReference>
<dbReference type="CDD" id="cd06171">
    <property type="entry name" value="Sigma70_r4"/>
    <property type="match status" value="1"/>
</dbReference>
<dbReference type="Proteomes" id="UP000483004">
    <property type="component" value="Unassembled WGS sequence"/>
</dbReference>
<dbReference type="NCBIfam" id="TIGR02937">
    <property type="entry name" value="sigma70-ECF"/>
    <property type="match status" value="1"/>
</dbReference>
<dbReference type="RefSeq" id="WP_151545102.1">
    <property type="nucleotide sequence ID" value="NZ_WBMR01000178.1"/>
</dbReference>
<keyword evidence="5" id="KW-0804">Transcription</keyword>
<name>A0A6L3VPV2_9ACTN</name>
<keyword evidence="4" id="KW-0238">DNA-binding</keyword>
<dbReference type="PANTHER" id="PTHR43133">
    <property type="entry name" value="RNA POLYMERASE ECF-TYPE SIGMA FACTO"/>
    <property type="match status" value="1"/>
</dbReference>
<comment type="similarity">
    <text evidence="1">Belongs to the sigma-70 factor family. ECF subfamily.</text>
</comment>
<protein>
    <submittedName>
        <fullName evidence="8">Sigma-70 family RNA polymerase sigma factor</fullName>
    </submittedName>
</protein>
<dbReference type="InterPro" id="IPR013249">
    <property type="entry name" value="RNA_pol_sigma70_r4_t2"/>
</dbReference>
<dbReference type="InterPro" id="IPR039425">
    <property type="entry name" value="RNA_pol_sigma-70-like"/>
</dbReference>
<organism evidence="8 9">
    <name type="scientific">Actinomadura montaniterrae</name>
    <dbReference type="NCBI Taxonomy" id="1803903"/>
    <lineage>
        <taxon>Bacteria</taxon>
        <taxon>Bacillati</taxon>
        <taxon>Actinomycetota</taxon>
        <taxon>Actinomycetes</taxon>
        <taxon>Streptosporangiales</taxon>
        <taxon>Thermomonosporaceae</taxon>
        <taxon>Actinomadura</taxon>
    </lineage>
</organism>
<evidence type="ECO:0000313" key="9">
    <source>
        <dbReference type="Proteomes" id="UP000483004"/>
    </source>
</evidence>
<dbReference type="GO" id="GO:0003677">
    <property type="term" value="F:DNA binding"/>
    <property type="evidence" value="ECO:0007669"/>
    <property type="project" value="UniProtKB-KW"/>
</dbReference>
<dbReference type="Gene3D" id="1.10.1740.10">
    <property type="match status" value="1"/>
</dbReference>
<dbReference type="OrthoDB" id="5243867at2"/>
<dbReference type="Pfam" id="PF04542">
    <property type="entry name" value="Sigma70_r2"/>
    <property type="match status" value="1"/>
</dbReference>
<dbReference type="PANTHER" id="PTHR43133:SF8">
    <property type="entry name" value="RNA POLYMERASE SIGMA FACTOR HI_1459-RELATED"/>
    <property type="match status" value="1"/>
</dbReference>
<evidence type="ECO:0000256" key="1">
    <source>
        <dbReference type="ARBA" id="ARBA00010641"/>
    </source>
</evidence>
<feature type="domain" description="RNA polymerase sigma factor 70 region 4 type 2" evidence="7">
    <location>
        <begin position="124"/>
        <end position="172"/>
    </location>
</feature>
<keyword evidence="9" id="KW-1185">Reference proteome</keyword>
<comment type="caution">
    <text evidence="8">The sequence shown here is derived from an EMBL/GenBank/DDBJ whole genome shotgun (WGS) entry which is preliminary data.</text>
</comment>
<evidence type="ECO:0000256" key="4">
    <source>
        <dbReference type="ARBA" id="ARBA00023125"/>
    </source>
</evidence>
<dbReference type="InterPro" id="IPR036388">
    <property type="entry name" value="WH-like_DNA-bd_sf"/>
</dbReference>
<reference evidence="8 9" key="1">
    <citation type="submission" date="2019-09" db="EMBL/GenBank/DDBJ databases">
        <title>Actinomadura physcomitrii sp. nov., a novel actinomycete isolated from moss [Physcomitrium sphaericum (Ludw) Fuernr].</title>
        <authorList>
            <person name="Liu C."/>
            <person name="Zhuang X."/>
        </authorList>
    </citation>
    <scope>NUCLEOTIDE SEQUENCE [LARGE SCALE GENOMIC DNA]</scope>
    <source>
        <strain evidence="8 9">CYP1-1B</strain>
    </source>
</reference>
<dbReference type="SUPFAM" id="SSF88659">
    <property type="entry name" value="Sigma3 and sigma4 domains of RNA polymerase sigma factors"/>
    <property type="match status" value="1"/>
</dbReference>
<evidence type="ECO:0000313" key="8">
    <source>
        <dbReference type="EMBL" id="KAB2368164.1"/>
    </source>
</evidence>
<dbReference type="InterPro" id="IPR013325">
    <property type="entry name" value="RNA_pol_sigma_r2"/>
</dbReference>
<evidence type="ECO:0000256" key="2">
    <source>
        <dbReference type="ARBA" id="ARBA00023015"/>
    </source>
</evidence>
<dbReference type="GO" id="GO:0016987">
    <property type="term" value="F:sigma factor activity"/>
    <property type="evidence" value="ECO:0007669"/>
    <property type="project" value="UniProtKB-KW"/>
</dbReference>